<proteinExistence type="predicted"/>
<name>A0AAQ3JSN5_9LILI</name>
<keyword evidence="2" id="KW-1185">Reference proteome</keyword>
<dbReference type="EMBL" id="CP136890">
    <property type="protein sequence ID" value="WOK95292.1"/>
    <property type="molecule type" value="Genomic_DNA"/>
</dbReference>
<sequence>MHGYCPPFPSSEAPANSWRTGFALPVGIFHSGPTSGDVSEYVFTEVSPPQRGVVLRLLSIRTSLDRERVKNVKKKKITSFPVHPLLIRCCSGSACRGLRCPLYPLFFRCSHFAAYFRVSIPTRLTKKEQKFCRSFFISLTAVIVQRRARRLRSHLSPSSHDGVRRGIGSDHLDAIFPLVLLAEEKCSSAPIPSPDRLEE</sequence>
<evidence type="ECO:0000313" key="1">
    <source>
        <dbReference type="EMBL" id="WOK95292.1"/>
    </source>
</evidence>
<accession>A0AAQ3JSN5</accession>
<dbReference type="Proteomes" id="UP001327560">
    <property type="component" value="Chromosome 1"/>
</dbReference>
<evidence type="ECO:0000313" key="2">
    <source>
        <dbReference type="Proteomes" id="UP001327560"/>
    </source>
</evidence>
<dbReference type="AlphaFoldDB" id="A0AAQ3JSN5"/>
<organism evidence="1 2">
    <name type="scientific">Canna indica</name>
    <name type="common">Indian-shot</name>
    <dbReference type="NCBI Taxonomy" id="4628"/>
    <lineage>
        <taxon>Eukaryota</taxon>
        <taxon>Viridiplantae</taxon>
        <taxon>Streptophyta</taxon>
        <taxon>Embryophyta</taxon>
        <taxon>Tracheophyta</taxon>
        <taxon>Spermatophyta</taxon>
        <taxon>Magnoliopsida</taxon>
        <taxon>Liliopsida</taxon>
        <taxon>Zingiberales</taxon>
        <taxon>Cannaceae</taxon>
        <taxon>Canna</taxon>
    </lineage>
</organism>
<protein>
    <submittedName>
        <fullName evidence="1">Uncharacterized protein</fullName>
    </submittedName>
</protein>
<reference evidence="1 2" key="1">
    <citation type="submission" date="2023-10" db="EMBL/GenBank/DDBJ databases">
        <title>Chromosome-scale genome assembly provides insights into flower coloration mechanisms of Canna indica.</title>
        <authorList>
            <person name="Li C."/>
        </authorList>
    </citation>
    <scope>NUCLEOTIDE SEQUENCE [LARGE SCALE GENOMIC DNA]</scope>
    <source>
        <tissue evidence="1">Flower</tissue>
    </source>
</reference>
<gene>
    <name evidence="1" type="ORF">Cni_G03999</name>
</gene>